<dbReference type="InterPro" id="IPR030395">
    <property type="entry name" value="GP_PDE_dom"/>
</dbReference>
<keyword evidence="3" id="KW-0812">Transmembrane</keyword>
<keyword evidence="10" id="KW-1185">Reference proteome</keyword>
<evidence type="ECO:0000256" key="7">
    <source>
        <dbReference type="ARBA" id="ARBA00023136"/>
    </source>
</evidence>
<gene>
    <name evidence="9" type="ORF">CYCCA115_LOCUS22767</name>
</gene>
<protein>
    <recommendedName>
        <fullName evidence="8">GP-PDE domain-containing protein</fullName>
    </recommendedName>
</protein>
<accession>A0AAD2JNX6</accession>
<keyword evidence="7" id="KW-0472">Membrane</keyword>
<evidence type="ECO:0000256" key="5">
    <source>
        <dbReference type="ARBA" id="ARBA00022989"/>
    </source>
</evidence>
<keyword evidence="4" id="KW-0378">Hydrolase</keyword>
<reference evidence="9" key="1">
    <citation type="submission" date="2023-08" db="EMBL/GenBank/DDBJ databases">
        <authorList>
            <person name="Audoor S."/>
            <person name="Bilcke G."/>
        </authorList>
    </citation>
    <scope>NUCLEOTIDE SEQUENCE</scope>
</reference>
<evidence type="ECO:0000313" key="10">
    <source>
        <dbReference type="Proteomes" id="UP001295423"/>
    </source>
</evidence>
<dbReference type="GO" id="GO:0008081">
    <property type="term" value="F:phosphoric diester hydrolase activity"/>
    <property type="evidence" value="ECO:0007669"/>
    <property type="project" value="InterPro"/>
</dbReference>
<dbReference type="PANTHER" id="PTHR42758:SF2">
    <property type="entry name" value="PHOSPHATIDYLGLYCEROL PHOSPHOLIPASE C"/>
    <property type="match status" value="1"/>
</dbReference>
<dbReference type="InterPro" id="IPR017946">
    <property type="entry name" value="PLC-like_Pdiesterase_TIM-brl"/>
</dbReference>
<dbReference type="EMBL" id="CAKOGP040002325">
    <property type="protein sequence ID" value="CAJ1967422.1"/>
    <property type="molecule type" value="Genomic_DNA"/>
</dbReference>
<dbReference type="GO" id="GO:0046475">
    <property type="term" value="P:glycerophospholipid catabolic process"/>
    <property type="evidence" value="ECO:0007669"/>
    <property type="project" value="TreeGrafter"/>
</dbReference>
<dbReference type="Gene3D" id="3.20.20.190">
    <property type="entry name" value="Phosphatidylinositol (PI) phosphodiesterase"/>
    <property type="match status" value="1"/>
</dbReference>
<keyword evidence="6" id="KW-0443">Lipid metabolism</keyword>
<proteinExistence type="inferred from homology"/>
<evidence type="ECO:0000256" key="3">
    <source>
        <dbReference type="ARBA" id="ARBA00022692"/>
    </source>
</evidence>
<sequence length="569" mass="63431">MVKFGGHIEALSHGDLHGLEQASLVPYNKIKGLIFENPQAFEEEWGNALDSANDAFRRGRHYLWTTVFDKISDFADLTEVRGSHPGNALQQYVESVPPSLAQELLSKMRQTLQASQTNSEALRKLVKKYDKHRGEGLLSRTLLPELYTSSLYAGQHMMHNSVALLRDLLQGETPDGSLDGGGSQEDDTFTPLIRLNSEAQHEKMAEAKMGEIQWLKRLVHSFKDSGLLNHLVAHRGFHHIQDKNDKRPIENSLSAYEIAWTSGIRLCECDIAMTKDEKLVLAHDENFLRLALDAADPSSSMDIGDLTFRELIGLNLKSGSRPPLLIDVLRSASAISPEAKLIIEIKPGNESAASALGRMLIRHPDLCPNVAMIMSFDAVTMHRLRSELAVIDQMTGCSPTPTHSRVNSFDHFGVLTMNRMEALESSMGPIGLSLSTEDLENLQDTTRHVKQATKHERLVPRLMLLTVADPPLRPCEHRVSVDDLSSVEGWLHRPDGALDGVYLQYEKKMLSPEGIESLRALSNKDCLVGVWAYSGKDPDDFSTFERLVNEGNCTYVNTDLPSHFRKGIE</sequence>
<dbReference type="PROSITE" id="PS51704">
    <property type="entry name" value="GP_PDE"/>
    <property type="match status" value="1"/>
</dbReference>
<dbReference type="InterPro" id="IPR052271">
    <property type="entry name" value="GDPD-Related"/>
</dbReference>
<name>A0AAD2JNX6_9STRA</name>
<dbReference type="SUPFAM" id="SSF51695">
    <property type="entry name" value="PLC-like phosphodiesterases"/>
    <property type="match status" value="1"/>
</dbReference>
<evidence type="ECO:0000256" key="6">
    <source>
        <dbReference type="ARBA" id="ARBA00023098"/>
    </source>
</evidence>
<comment type="similarity">
    <text evidence="2">Belongs to the glycerophosphoryl diester phosphodiesterase family.</text>
</comment>
<keyword evidence="5" id="KW-1133">Transmembrane helix</keyword>
<evidence type="ECO:0000256" key="2">
    <source>
        <dbReference type="ARBA" id="ARBA00007277"/>
    </source>
</evidence>
<dbReference type="GO" id="GO:0016020">
    <property type="term" value="C:membrane"/>
    <property type="evidence" value="ECO:0007669"/>
    <property type="project" value="UniProtKB-SubCell"/>
</dbReference>
<evidence type="ECO:0000313" key="9">
    <source>
        <dbReference type="EMBL" id="CAJ1967422.1"/>
    </source>
</evidence>
<evidence type="ECO:0000259" key="8">
    <source>
        <dbReference type="PROSITE" id="PS51704"/>
    </source>
</evidence>
<dbReference type="GO" id="GO:0005737">
    <property type="term" value="C:cytoplasm"/>
    <property type="evidence" value="ECO:0007669"/>
    <property type="project" value="UniProtKB-ARBA"/>
</dbReference>
<dbReference type="Pfam" id="PF03009">
    <property type="entry name" value="GDPD"/>
    <property type="match status" value="1"/>
</dbReference>
<evidence type="ECO:0000256" key="1">
    <source>
        <dbReference type="ARBA" id="ARBA00004370"/>
    </source>
</evidence>
<dbReference type="PANTHER" id="PTHR42758">
    <property type="entry name" value="PHOSPHATIDYLGLYCEROL PHOSPHOLIPASE C"/>
    <property type="match status" value="1"/>
</dbReference>
<dbReference type="AlphaFoldDB" id="A0AAD2JNX6"/>
<comment type="caution">
    <text evidence="9">The sequence shown here is derived from an EMBL/GenBank/DDBJ whole genome shotgun (WGS) entry which is preliminary data.</text>
</comment>
<evidence type="ECO:0000256" key="4">
    <source>
        <dbReference type="ARBA" id="ARBA00022801"/>
    </source>
</evidence>
<dbReference type="Proteomes" id="UP001295423">
    <property type="component" value="Unassembled WGS sequence"/>
</dbReference>
<feature type="domain" description="GP-PDE" evidence="8">
    <location>
        <begin position="229"/>
        <end position="496"/>
    </location>
</feature>
<comment type="subcellular location">
    <subcellularLocation>
        <location evidence="1">Membrane</location>
    </subcellularLocation>
</comment>
<organism evidence="9 10">
    <name type="scientific">Cylindrotheca closterium</name>
    <dbReference type="NCBI Taxonomy" id="2856"/>
    <lineage>
        <taxon>Eukaryota</taxon>
        <taxon>Sar</taxon>
        <taxon>Stramenopiles</taxon>
        <taxon>Ochrophyta</taxon>
        <taxon>Bacillariophyta</taxon>
        <taxon>Bacillariophyceae</taxon>
        <taxon>Bacillariophycidae</taxon>
        <taxon>Bacillariales</taxon>
        <taxon>Bacillariaceae</taxon>
        <taxon>Cylindrotheca</taxon>
    </lineage>
</organism>